<name>A0A9D1RZG6_9CORY</name>
<evidence type="ECO:0000313" key="12">
    <source>
        <dbReference type="Proteomes" id="UP000824189"/>
    </source>
</evidence>
<feature type="domain" description="Peptidase M17 leucyl aminopeptidase N-terminal" evidence="10">
    <location>
        <begin position="46"/>
        <end position="139"/>
    </location>
</feature>
<reference evidence="11" key="2">
    <citation type="submission" date="2021-04" db="EMBL/GenBank/DDBJ databases">
        <authorList>
            <person name="Gilroy R."/>
        </authorList>
    </citation>
    <scope>NUCLEOTIDE SEQUENCE</scope>
    <source>
        <strain evidence="11">4376</strain>
    </source>
</reference>
<dbReference type="SUPFAM" id="SSF53187">
    <property type="entry name" value="Zn-dependent exopeptidases"/>
    <property type="match status" value="1"/>
</dbReference>
<evidence type="ECO:0000313" key="11">
    <source>
        <dbReference type="EMBL" id="HIW96624.1"/>
    </source>
</evidence>
<gene>
    <name evidence="11" type="ORF">H9867_09150</name>
</gene>
<dbReference type="SUPFAM" id="SSF52949">
    <property type="entry name" value="Macro domain-like"/>
    <property type="match status" value="1"/>
</dbReference>
<sequence>MNDSVTNSTSAALQPTEVVRGAIPQLEAIESLSDAPESVDALVVPTFAGESGMEIAGGPGDPFSQSQQIKLWKALISIGATGEKNEAVTLPGAVIELEAPEVHTIIAVGLGDPDDVTEEDVREAAGVASRKIKAATSEDEQPRGAVAVSTLGIFGTEAALVGHGLGAYSYPGAKKAKPGVDTIYSLAYHEEEGAAARAAVIVEGVAVARDLVNAPANVLYPETYAEFIGQIAANDDVDIEVLDETQLAEQGFGGIIGVGKGSARPPRLVRMTYTPSNAGESTPSVALVG</sequence>
<dbReference type="GO" id="GO:0030145">
    <property type="term" value="F:manganese ion binding"/>
    <property type="evidence" value="ECO:0007669"/>
    <property type="project" value="InterPro"/>
</dbReference>
<evidence type="ECO:0000259" key="9">
    <source>
        <dbReference type="Pfam" id="PF00883"/>
    </source>
</evidence>
<dbReference type="Gene3D" id="3.40.220.10">
    <property type="entry name" value="Leucine Aminopeptidase, subunit E, domain 1"/>
    <property type="match status" value="1"/>
</dbReference>
<dbReference type="GO" id="GO:0005737">
    <property type="term" value="C:cytoplasm"/>
    <property type="evidence" value="ECO:0007669"/>
    <property type="project" value="InterPro"/>
</dbReference>
<dbReference type="EMBL" id="DXFZ01000109">
    <property type="protein sequence ID" value="HIW96624.1"/>
    <property type="molecule type" value="Genomic_DNA"/>
</dbReference>
<evidence type="ECO:0000256" key="6">
    <source>
        <dbReference type="ARBA" id="ARBA00049972"/>
    </source>
</evidence>
<dbReference type="GO" id="GO:0006508">
    <property type="term" value="P:proteolysis"/>
    <property type="evidence" value="ECO:0007669"/>
    <property type="project" value="UniProtKB-KW"/>
</dbReference>
<comment type="function">
    <text evidence="6">Presumably involved in the processing and regular turnover of intracellular proteins. Catalyzes the removal of unsubstituted N-terminal amino acids from various peptides.</text>
</comment>
<accession>A0A9D1RZG6</accession>
<dbReference type="InterPro" id="IPR011356">
    <property type="entry name" value="Leucine_aapep/pepB"/>
</dbReference>
<dbReference type="PANTHER" id="PTHR11963:SF23">
    <property type="entry name" value="CYTOSOL AMINOPEPTIDASE"/>
    <property type="match status" value="1"/>
</dbReference>
<dbReference type="Proteomes" id="UP000824189">
    <property type="component" value="Unassembled WGS sequence"/>
</dbReference>
<evidence type="ECO:0000256" key="7">
    <source>
        <dbReference type="ARBA" id="ARBA00050021"/>
    </source>
</evidence>
<comment type="caution">
    <text evidence="11">The sequence shown here is derived from an EMBL/GenBank/DDBJ whole genome shotgun (WGS) entry which is preliminary data.</text>
</comment>
<comment type="similarity">
    <text evidence="1">Belongs to the peptidase M17 family.</text>
</comment>
<dbReference type="Pfam" id="PF02789">
    <property type="entry name" value="Peptidase_M17_N"/>
    <property type="match status" value="1"/>
</dbReference>
<evidence type="ECO:0000256" key="3">
    <source>
        <dbReference type="ARBA" id="ARBA00022670"/>
    </source>
</evidence>
<dbReference type="GO" id="GO:0070006">
    <property type="term" value="F:metalloaminopeptidase activity"/>
    <property type="evidence" value="ECO:0007669"/>
    <property type="project" value="InterPro"/>
</dbReference>
<dbReference type="AlphaFoldDB" id="A0A9D1RZG6"/>
<feature type="non-terminal residue" evidence="11">
    <location>
        <position position="289"/>
    </location>
</feature>
<evidence type="ECO:0000256" key="5">
    <source>
        <dbReference type="ARBA" id="ARBA00033172"/>
    </source>
</evidence>
<reference evidence="11" key="1">
    <citation type="journal article" date="2021" name="PeerJ">
        <title>Extensive microbial diversity within the chicken gut microbiome revealed by metagenomics and culture.</title>
        <authorList>
            <person name="Gilroy R."/>
            <person name="Ravi A."/>
            <person name="Getino M."/>
            <person name="Pursley I."/>
            <person name="Horton D.L."/>
            <person name="Alikhan N.F."/>
            <person name="Baker D."/>
            <person name="Gharbi K."/>
            <person name="Hall N."/>
            <person name="Watson M."/>
            <person name="Adriaenssens E.M."/>
            <person name="Foster-Nyarko E."/>
            <person name="Jarju S."/>
            <person name="Secka A."/>
            <person name="Antonio M."/>
            <person name="Oren A."/>
            <person name="Chaudhuri R.R."/>
            <person name="La Ragione R."/>
            <person name="Hildebrand F."/>
            <person name="Pallen M.J."/>
        </authorList>
    </citation>
    <scope>NUCLEOTIDE SEQUENCE</scope>
    <source>
        <strain evidence="11">4376</strain>
    </source>
</reference>
<dbReference type="InterPro" id="IPR043472">
    <property type="entry name" value="Macro_dom-like"/>
</dbReference>
<feature type="domain" description="Cytosol aminopeptidase" evidence="9">
    <location>
        <begin position="207"/>
        <end position="289"/>
    </location>
</feature>
<dbReference type="PANTHER" id="PTHR11963">
    <property type="entry name" value="LEUCINE AMINOPEPTIDASE-RELATED"/>
    <property type="match status" value="1"/>
</dbReference>
<evidence type="ECO:0000259" key="10">
    <source>
        <dbReference type="Pfam" id="PF02789"/>
    </source>
</evidence>
<organism evidence="11 12">
    <name type="scientific">Candidatus Corynebacterium gallistercoris</name>
    <dbReference type="NCBI Taxonomy" id="2838530"/>
    <lineage>
        <taxon>Bacteria</taxon>
        <taxon>Bacillati</taxon>
        <taxon>Actinomycetota</taxon>
        <taxon>Actinomycetes</taxon>
        <taxon>Mycobacteriales</taxon>
        <taxon>Corynebacteriaceae</taxon>
        <taxon>Corynebacterium</taxon>
    </lineage>
</organism>
<keyword evidence="4" id="KW-0378">Hydrolase</keyword>
<dbReference type="Pfam" id="PF00883">
    <property type="entry name" value="Peptidase_M17"/>
    <property type="match status" value="1"/>
</dbReference>
<protein>
    <recommendedName>
        <fullName evidence="7">Probable cytosol aminopeptidase</fullName>
    </recommendedName>
    <alternativeName>
        <fullName evidence="8">Leucine aminopeptidase</fullName>
    </alternativeName>
    <alternativeName>
        <fullName evidence="5">Leucyl aminopeptidase</fullName>
    </alternativeName>
</protein>
<dbReference type="Gene3D" id="3.40.630.10">
    <property type="entry name" value="Zn peptidases"/>
    <property type="match status" value="1"/>
</dbReference>
<evidence type="ECO:0000256" key="2">
    <source>
        <dbReference type="ARBA" id="ARBA00022438"/>
    </source>
</evidence>
<evidence type="ECO:0000256" key="4">
    <source>
        <dbReference type="ARBA" id="ARBA00022801"/>
    </source>
</evidence>
<keyword evidence="3" id="KW-0645">Protease</keyword>
<dbReference type="InterPro" id="IPR000819">
    <property type="entry name" value="Peptidase_M17_C"/>
</dbReference>
<dbReference type="InterPro" id="IPR008283">
    <property type="entry name" value="Peptidase_M17_N"/>
</dbReference>
<keyword evidence="2 11" id="KW-0031">Aminopeptidase</keyword>
<evidence type="ECO:0000256" key="1">
    <source>
        <dbReference type="ARBA" id="ARBA00009528"/>
    </source>
</evidence>
<proteinExistence type="inferred from homology"/>
<evidence type="ECO:0000256" key="8">
    <source>
        <dbReference type="ARBA" id="ARBA00050061"/>
    </source>
</evidence>